<evidence type="ECO:0000313" key="11">
    <source>
        <dbReference type="EMBL" id="MDE1470245.1"/>
    </source>
</evidence>
<dbReference type="SUPFAM" id="SSF81333">
    <property type="entry name" value="F1F0 ATP synthase subunit C"/>
    <property type="match status" value="2"/>
</dbReference>
<evidence type="ECO:0000256" key="2">
    <source>
        <dbReference type="ARBA" id="ARBA00007296"/>
    </source>
</evidence>
<keyword evidence="3 8" id="KW-0813">Transport</keyword>
<sequence length="157" mass="15721">MSLGLALAIFGAAIAAGLAGIGSAKGVQISGEAAAGVVAERPEMFGKMLVLQALPGTQGIYGFLTAVLIMVQIGILGGTPLDLSLYQGMSFLAAGFPIGIVGLLSGIAQGKAAAASIHMTAKDESAFAKGITITAIVETYAILALLVSILLIYSIQL</sequence>
<dbReference type="InterPro" id="IPR000245">
    <property type="entry name" value="ATPase_proteolipid_csu"/>
</dbReference>
<dbReference type="FunFam" id="1.20.120.610:FF:000005">
    <property type="entry name" value="V-type sodium ATPase subunit K"/>
    <property type="match status" value="1"/>
</dbReference>
<reference evidence="11 13" key="4">
    <citation type="submission" date="2023-02" db="EMBL/GenBank/DDBJ databases">
        <title>Comparative genome analysis of Eubacterium limosum species.</title>
        <authorList>
            <person name="Bak J.E."/>
        </authorList>
    </citation>
    <scope>NUCLEOTIDE SEQUENCE [LARGE SCALE GENOMIC DNA]</scope>
    <source>
        <strain evidence="11 13">KGMB01548</strain>
    </source>
</reference>
<organism evidence="10 12">
    <name type="scientific">Eubacterium limosum</name>
    <dbReference type="NCBI Taxonomy" id="1736"/>
    <lineage>
        <taxon>Bacteria</taxon>
        <taxon>Bacillati</taxon>
        <taxon>Bacillota</taxon>
        <taxon>Clostridia</taxon>
        <taxon>Eubacteriales</taxon>
        <taxon>Eubacteriaceae</taxon>
        <taxon>Eubacterium</taxon>
    </lineage>
</organism>
<evidence type="ECO:0000313" key="12">
    <source>
        <dbReference type="Proteomes" id="UP000192391"/>
    </source>
</evidence>
<dbReference type="InterPro" id="IPR002379">
    <property type="entry name" value="ATPase_proteolipid_c-like_dom"/>
</dbReference>
<dbReference type="Gene3D" id="1.20.120.610">
    <property type="entry name" value="lithium bound rotor ring of v- atpase"/>
    <property type="match status" value="1"/>
</dbReference>
<reference evidence="10" key="3">
    <citation type="submission" date="2017-02" db="EMBL/GenBank/DDBJ databases">
        <title>Integrative analysis reveals regulation of autotrophic growth of syngas fermenting bacteria at the translational level.</title>
        <authorList>
            <person name="Song Y."/>
            <person name="Shin J."/>
            <person name="Jeong Y."/>
            <person name="Jin S."/>
            <person name="Kim D.R."/>
            <person name="Kim S.C."/>
            <person name="Cho S."/>
            <person name="Cho B.-K."/>
        </authorList>
    </citation>
    <scope>NUCLEOTIDE SEQUENCE</scope>
    <source>
        <strain evidence="10">ATCC 8486</strain>
    </source>
</reference>
<keyword evidence="5 8" id="KW-1133">Transmembrane helix</keyword>
<evidence type="ECO:0000256" key="5">
    <source>
        <dbReference type="ARBA" id="ARBA00022989"/>
    </source>
</evidence>
<accession>A0A0U3FW37</accession>
<reference evidence="12" key="2">
    <citation type="journal article" date="2017" name="Sci. Rep.">
        <title>Determination of the Genome and Primary Transcriptome of Syngas Fermenting Eubacterium limosum ATCC 8486.</title>
        <authorList>
            <person name="Song Y."/>
            <person name="Shin J."/>
            <person name="Jeong Y."/>
            <person name="Jin S."/>
            <person name="Lee J.K."/>
            <person name="Kim D.R."/>
            <person name="Kim S.C."/>
            <person name="Cho S."/>
            <person name="Cho B.K."/>
        </authorList>
    </citation>
    <scope>NUCLEOTIDE SEQUENCE [LARGE SCALE GENOMIC DNA]</scope>
    <source>
        <strain evidence="12">ATCC 8486</strain>
    </source>
</reference>
<dbReference type="Proteomes" id="UP000192391">
    <property type="component" value="Chromosome"/>
</dbReference>
<keyword evidence="13" id="KW-1185">Reference proteome</keyword>
<feature type="domain" description="V-ATPase proteolipid subunit C-like" evidence="9">
    <location>
        <begin position="10"/>
        <end position="69"/>
    </location>
</feature>
<protein>
    <submittedName>
        <fullName evidence="10">Permease</fullName>
    </submittedName>
    <submittedName>
        <fullName evidence="11">V-type ATP synthase subunit K</fullName>
    </submittedName>
</protein>
<name>A0A0U3FW37_EUBLI</name>
<evidence type="ECO:0000259" key="9">
    <source>
        <dbReference type="Pfam" id="PF00137"/>
    </source>
</evidence>
<dbReference type="CDD" id="cd18179">
    <property type="entry name" value="ATP-synt_Vo_Ao_c_NTPK_rpt1"/>
    <property type="match status" value="1"/>
</dbReference>
<dbReference type="EMBL" id="JAQSVD010000003">
    <property type="protein sequence ID" value="MDE1470245.1"/>
    <property type="molecule type" value="Genomic_DNA"/>
</dbReference>
<evidence type="ECO:0000313" key="13">
    <source>
        <dbReference type="Proteomes" id="UP001215087"/>
    </source>
</evidence>
<dbReference type="KEGG" id="elim:B2M23_17650"/>
<dbReference type="AlphaFoldDB" id="A0A0U3FW37"/>
<feature type="domain" description="V-ATPase proteolipid subunit C-like" evidence="9">
    <location>
        <begin position="92"/>
        <end position="151"/>
    </location>
</feature>
<reference evidence="10" key="1">
    <citation type="journal article" date="2015" name="Genome Announc.">
        <title>Draft Genome Sequence of Chemolithoautotrophic Acetogenic Butanol-Producing Eubacterium limosum ATCC 8486.</title>
        <authorList>
            <person name="Song Y."/>
            <person name="Cho B.K."/>
        </authorList>
    </citation>
    <scope>NUCLEOTIDE SEQUENCE</scope>
    <source>
        <strain evidence="10">ATCC 8486</strain>
    </source>
</reference>
<dbReference type="OrthoDB" id="384481at2"/>
<dbReference type="SMR" id="A0A0U3FW37"/>
<dbReference type="CDD" id="cd18180">
    <property type="entry name" value="ATP-synt_Vo_Ao_c_NTPK_rpt2"/>
    <property type="match status" value="1"/>
</dbReference>
<dbReference type="PANTHER" id="PTHR10263">
    <property type="entry name" value="V-TYPE PROTON ATPASE PROTEOLIPID SUBUNIT"/>
    <property type="match status" value="1"/>
</dbReference>
<dbReference type="GO" id="GO:0033179">
    <property type="term" value="C:proton-transporting V-type ATPase, V0 domain"/>
    <property type="evidence" value="ECO:0007669"/>
    <property type="project" value="InterPro"/>
</dbReference>
<comment type="subcellular location">
    <subcellularLocation>
        <location evidence="1">Membrane</location>
        <topology evidence="1">Multi-pass membrane protein</topology>
    </subcellularLocation>
</comment>
<dbReference type="NCBIfam" id="NF005124">
    <property type="entry name" value="PRK06558.1"/>
    <property type="match status" value="1"/>
</dbReference>
<evidence type="ECO:0000256" key="6">
    <source>
        <dbReference type="ARBA" id="ARBA00023065"/>
    </source>
</evidence>
<keyword evidence="6 8" id="KW-0406">Ion transport</keyword>
<keyword evidence="7 8" id="KW-0472">Membrane</keyword>
<evidence type="ECO:0000313" key="10">
    <source>
        <dbReference type="EMBL" id="ARD67248.1"/>
    </source>
</evidence>
<dbReference type="Proteomes" id="UP001215087">
    <property type="component" value="Unassembled WGS sequence"/>
</dbReference>
<evidence type="ECO:0000256" key="7">
    <source>
        <dbReference type="ARBA" id="ARBA00023136"/>
    </source>
</evidence>
<feature type="transmembrane region" description="Helical" evidence="8">
    <location>
        <begin position="59"/>
        <end position="79"/>
    </location>
</feature>
<dbReference type="EMBL" id="CP019962">
    <property type="protein sequence ID" value="ARD67248.1"/>
    <property type="molecule type" value="Genomic_DNA"/>
</dbReference>
<proteinExistence type="inferred from homology"/>
<dbReference type="GO" id="GO:0046961">
    <property type="term" value="F:proton-transporting ATPase activity, rotational mechanism"/>
    <property type="evidence" value="ECO:0007669"/>
    <property type="project" value="InterPro"/>
</dbReference>
<dbReference type="Pfam" id="PF00137">
    <property type="entry name" value="ATP-synt_C"/>
    <property type="match status" value="2"/>
</dbReference>
<feature type="transmembrane region" description="Helical" evidence="8">
    <location>
        <begin position="130"/>
        <end position="153"/>
    </location>
</feature>
<dbReference type="PRINTS" id="PR00122">
    <property type="entry name" value="VACATPASE"/>
</dbReference>
<dbReference type="RefSeq" id="WP_013380490.1">
    <property type="nucleotide sequence ID" value="NZ_CP019962.1"/>
</dbReference>
<feature type="transmembrane region" description="Helical" evidence="8">
    <location>
        <begin position="91"/>
        <end position="110"/>
    </location>
</feature>
<dbReference type="GeneID" id="68363298"/>
<comment type="similarity">
    <text evidence="2 8">Belongs to the V-ATPase proteolipid subunit family.</text>
</comment>
<dbReference type="InterPro" id="IPR035921">
    <property type="entry name" value="F/V-ATP_Csub_sf"/>
</dbReference>
<evidence type="ECO:0000256" key="3">
    <source>
        <dbReference type="ARBA" id="ARBA00022448"/>
    </source>
</evidence>
<evidence type="ECO:0000256" key="8">
    <source>
        <dbReference type="RuleBase" id="RU363060"/>
    </source>
</evidence>
<keyword evidence="4 8" id="KW-0812">Transmembrane</keyword>
<evidence type="ECO:0000256" key="4">
    <source>
        <dbReference type="ARBA" id="ARBA00022692"/>
    </source>
</evidence>
<evidence type="ECO:0000256" key="1">
    <source>
        <dbReference type="ARBA" id="ARBA00004141"/>
    </source>
</evidence>
<gene>
    <name evidence="10" type="ORF">B2M23_17650</name>
    <name evidence="11" type="ORF">PTZ04_08245</name>
</gene>